<reference evidence="1 2" key="1">
    <citation type="journal article" date="2022" name="G3 (Bethesda)">
        <title>Whole-genome sequence and methylome profiling of the almond [Prunus dulcis (Mill.) D.A. Webb] cultivar 'Nonpareil'.</title>
        <authorList>
            <person name="D'Amico-Willman K.M."/>
            <person name="Ouma W.Z."/>
            <person name="Meulia T."/>
            <person name="Sideli G.M."/>
            <person name="Gradziel T.M."/>
            <person name="Fresnedo-Ramirez J."/>
        </authorList>
    </citation>
    <scope>NUCLEOTIDE SEQUENCE [LARGE SCALE GENOMIC DNA]</scope>
    <source>
        <strain evidence="1">Clone GOH B32 T37-40</strain>
    </source>
</reference>
<dbReference type="Proteomes" id="UP001054821">
    <property type="component" value="Chromosome 1"/>
</dbReference>
<proteinExistence type="predicted"/>
<dbReference type="EMBL" id="JAJFAZ020000001">
    <property type="protein sequence ID" value="KAI5348613.1"/>
    <property type="molecule type" value="Genomic_DNA"/>
</dbReference>
<protein>
    <submittedName>
        <fullName evidence="1">Uncharacterized protein</fullName>
    </submittedName>
</protein>
<sequence length="96" mass="10221">MELGMPKRHTILCHTKVSMRAAVMVAKALASAHLVMRAAMRSSPHWANGQGLIMAVNGFAGSCGMAVINDADEWGLCAGLVQEFYVDVATYALLQG</sequence>
<accession>A0AAD4WSN6</accession>
<organism evidence="1 2">
    <name type="scientific">Prunus dulcis</name>
    <name type="common">Almond</name>
    <name type="synonym">Amygdalus dulcis</name>
    <dbReference type="NCBI Taxonomy" id="3755"/>
    <lineage>
        <taxon>Eukaryota</taxon>
        <taxon>Viridiplantae</taxon>
        <taxon>Streptophyta</taxon>
        <taxon>Embryophyta</taxon>
        <taxon>Tracheophyta</taxon>
        <taxon>Spermatophyta</taxon>
        <taxon>Magnoliopsida</taxon>
        <taxon>eudicotyledons</taxon>
        <taxon>Gunneridae</taxon>
        <taxon>Pentapetalae</taxon>
        <taxon>rosids</taxon>
        <taxon>fabids</taxon>
        <taxon>Rosales</taxon>
        <taxon>Rosaceae</taxon>
        <taxon>Amygdaloideae</taxon>
        <taxon>Amygdaleae</taxon>
        <taxon>Prunus</taxon>
    </lineage>
</organism>
<evidence type="ECO:0000313" key="1">
    <source>
        <dbReference type="EMBL" id="KAI5348613.1"/>
    </source>
</evidence>
<comment type="caution">
    <text evidence="1">The sequence shown here is derived from an EMBL/GenBank/DDBJ whole genome shotgun (WGS) entry which is preliminary data.</text>
</comment>
<dbReference type="AlphaFoldDB" id="A0AAD4WSN6"/>
<gene>
    <name evidence="1" type="ORF">L3X38_001500</name>
</gene>
<keyword evidence="2" id="KW-1185">Reference proteome</keyword>
<name>A0AAD4WSN6_PRUDU</name>
<evidence type="ECO:0000313" key="2">
    <source>
        <dbReference type="Proteomes" id="UP001054821"/>
    </source>
</evidence>